<gene>
    <name evidence="9" type="ORF">ECRASSUSDP1_LOCUS18272</name>
</gene>
<feature type="domain" description="FAD-binding FR-type" evidence="8">
    <location>
        <begin position="543"/>
        <end position="651"/>
    </location>
</feature>
<evidence type="ECO:0000256" key="3">
    <source>
        <dbReference type="ARBA" id="ARBA00022989"/>
    </source>
</evidence>
<dbReference type="Pfam" id="PF08022">
    <property type="entry name" value="FAD_binding_8"/>
    <property type="match status" value="1"/>
</dbReference>
<keyword evidence="3 7" id="KW-1133">Transmembrane helix</keyword>
<evidence type="ECO:0000313" key="9">
    <source>
        <dbReference type="EMBL" id="CAI2376895.1"/>
    </source>
</evidence>
<dbReference type="InterPro" id="IPR013121">
    <property type="entry name" value="Fe_red_NAD-bd_6"/>
</dbReference>
<dbReference type="EMBL" id="CAMPGE010018483">
    <property type="protein sequence ID" value="CAI2376895.1"/>
    <property type="molecule type" value="Genomic_DNA"/>
</dbReference>
<keyword evidence="2 7" id="KW-0812">Transmembrane</keyword>
<feature type="transmembrane region" description="Helical" evidence="7">
    <location>
        <begin position="403"/>
        <end position="422"/>
    </location>
</feature>
<dbReference type="InterPro" id="IPR017927">
    <property type="entry name" value="FAD-bd_FR_type"/>
</dbReference>
<dbReference type="Gene3D" id="2.40.30.10">
    <property type="entry name" value="Translation factors"/>
    <property type="match status" value="1"/>
</dbReference>
<evidence type="ECO:0000256" key="2">
    <source>
        <dbReference type="ARBA" id="ARBA00022692"/>
    </source>
</evidence>
<evidence type="ECO:0000313" key="10">
    <source>
        <dbReference type="Proteomes" id="UP001295684"/>
    </source>
</evidence>
<dbReference type="Pfam" id="PF08030">
    <property type="entry name" value="NAD_binding_6"/>
    <property type="match status" value="1"/>
</dbReference>
<comment type="subcellular location">
    <subcellularLocation>
        <location evidence="1">Membrane</location>
        <topology evidence="1">Multi-pass membrane protein</topology>
    </subcellularLocation>
</comment>
<feature type="transmembrane region" description="Helical" evidence="7">
    <location>
        <begin position="319"/>
        <end position="343"/>
    </location>
</feature>
<evidence type="ECO:0000256" key="5">
    <source>
        <dbReference type="ARBA" id="ARBA00023136"/>
    </source>
</evidence>
<dbReference type="SUPFAM" id="SSF63380">
    <property type="entry name" value="Riboflavin synthase domain-like"/>
    <property type="match status" value="1"/>
</dbReference>
<protein>
    <recommendedName>
        <fullName evidence="8">FAD-binding FR-type domain-containing protein</fullName>
    </recommendedName>
</protein>
<feature type="transmembrane region" description="Helical" evidence="7">
    <location>
        <begin position="459"/>
        <end position="477"/>
    </location>
</feature>
<dbReference type="GO" id="GO:0005886">
    <property type="term" value="C:plasma membrane"/>
    <property type="evidence" value="ECO:0007669"/>
    <property type="project" value="TreeGrafter"/>
</dbReference>
<organism evidence="9 10">
    <name type="scientific">Euplotes crassus</name>
    <dbReference type="NCBI Taxonomy" id="5936"/>
    <lineage>
        <taxon>Eukaryota</taxon>
        <taxon>Sar</taxon>
        <taxon>Alveolata</taxon>
        <taxon>Ciliophora</taxon>
        <taxon>Intramacronucleata</taxon>
        <taxon>Spirotrichea</taxon>
        <taxon>Hypotrichia</taxon>
        <taxon>Euplotida</taxon>
        <taxon>Euplotidae</taxon>
        <taxon>Moneuplotes</taxon>
    </lineage>
</organism>
<keyword evidence="4" id="KW-0560">Oxidoreductase</keyword>
<evidence type="ECO:0000256" key="1">
    <source>
        <dbReference type="ARBA" id="ARBA00004141"/>
    </source>
</evidence>
<evidence type="ECO:0000256" key="4">
    <source>
        <dbReference type="ARBA" id="ARBA00023002"/>
    </source>
</evidence>
<dbReference type="Gene3D" id="3.40.50.80">
    <property type="entry name" value="Nucleotide-binding domain of ferredoxin-NADP reductase (FNR) module"/>
    <property type="match status" value="1"/>
</dbReference>
<dbReference type="PANTHER" id="PTHR11972">
    <property type="entry name" value="NADPH OXIDASE"/>
    <property type="match status" value="1"/>
</dbReference>
<dbReference type="PROSITE" id="PS51384">
    <property type="entry name" value="FAD_FR"/>
    <property type="match status" value="1"/>
</dbReference>
<dbReference type="InterPro" id="IPR039261">
    <property type="entry name" value="FNR_nucleotide-bd"/>
</dbReference>
<sequence>MFSKNKRPQQAKSMDNIDQNLIGVHKFTIEDPDVYIKRAFGKNFEFSEEFLLSHIEPKVVLKAIQKRYRFKKITRVTIKHILYEGARSNNILRINDESYEKLVDILELPIDEEIMETPNRRRREFLKFRQSPELNRLSPVLFQNSTNKKLPTIQESVIGTSQVCAKSSQIQKSEHSLLELSRSTMNSEDYIQQSYNDLFEQAKNLLTNIIRTEKGNMALIKPLRHPKKNTISPINFEDRSTEQYIHDKVQYRELLCKLMSTRAAFSQKMKVDIQSSLHTVQEIQQTSSNYMGDTGSCTQKQSSSSRCKSLIPDFRRPQYSLFLIILLISIIFGLIFGGIIYLTHHYEVAGYGLISSKMFGSACILLISLLCLFISIDLITWFRSKFKGKCLSLLDHNLAIHKFCGHLMVIYAIFHSLSHLFGTFRHISNADYDKLRENKRFRDRFDHTPTYSELLFQTYPGITGLLLLVVTITIGITSLKCIRQKRFQIFGYTHMVLFPIFLLLFCIHGLDTWFIVGTPIAIIIITPKFVLLIFQRIARVTSGCRYTFQIADVSMSFSCKYIMIHLTKPKGYKLVHGQFIYINVPEVNLFQWHPFTVASSPDNPYLVLMIKKAGNWTTKLSNLLYERKKKMMKFDELNFMDYEEYDVFNLLHDLHQEIPLKEVNERNKIYYPKVNISWACATPNEAFIDQKNIILVGAGSGISPYLCLLEEVIRFDQGKNNKYDFETARLIFVAREGEQVSWISNYLFHIINSKCVMPSLEFYVFITIDKELETLPSFLFWRAFMLIQSQKDICIRERKNSKSKSKSKSKPKANPNLSLGLKSSTNNDDEEIKRRIQKSPIRVMFGRPDFKSLFKSFITPNSKEFHCYSTTSPVVNRAIFDAAYKVTKETKVKFHHIYEATS</sequence>
<reference evidence="9" key="1">
    <citation type="submission" date="2023-07" db="EMBL/GenBank/DDBJ databases">
        <authorList>
            <consortium name="AG Swart"/>
            <person name="Singh M."/>
            <person name="Singh A."/>
            <person name="Seah K."/>
            <person name="Emmerich C."/>
        </authorList>
    </citation>
    <scope>NUCLEOTIDE SEQUENCE</scope>
    <source>
        <strain evidence="9">DP1</strain>
    </source>
</reference>
<feature type="compositionally biased region" description="Basic residues" evidence="6">
    <location>
        <begin position="801"/>
        <end position="811"/>
    </location>
</feature>
<keyword evidence="10" id="KW-1185">Reference proteome</keyword>
<feature type="transmembrane region" description="Helical" evidence="7">
    <location>
        <begin position="489"/>
        <end position="507"/>
    </location>
</feature>
<dbReference type="InterPro" id="IPR013112">
    <property type="entry name" value="FAD-bd_8"/>
</dbReference>
<dbReference type="PRINTS" id="PR00466">
    <property type="entry name" value="GP91PHOX"/>
</dbReference>
<feature type="compositionally biased region" description="Polar residues" evidence="6">
    <location>
        <begin position="815"/>
        <end position="826"/>
    </location>
</feature>
<feature type="region of interest" description="Disordered" evidence="6">
    <location>
        <begin position="798"/>
        <end position="831"/>
    </location>
</feature>
<dbReference type="InterPro" id="IPR000778">
    <property type="entry name" value="Cyt_b245_heavy_chain"/>
</dbReference>
<keyword evidence="5 7" id="KW-0472">Membrane</keyword>
<feature type="transmembrane region" description="Helical" evidence="7">
    <location>
        <begin position="358"/>
        <end position="382"/>
    </location>
</feature>
<dbReference type="InterPro" id="IPR013130">
    <property type="entry name" value="Fe3_Rdtase_TM_dom"/>
</dbReference>
<feature type="transmembrane region" description="Helical" evidence="7">
    <location>
        <begin position="513"/>
        <end position="534"/>
    </location>
</feature>
<accession>A0AAD2D1R2</accession>
<comment type="caution">
    <text evidence="9">The sequence shown here is derived from an EMBL/GenBank/DDBJ whole genome shotgun (WGS) entry which is preliminary data.</text>
</comment>
<proteinExistence type="predicted"/>
<dbReference type="PANTHER" id="PTHR11972:SF153">
    <property type="entry name" value="SUPEROXIDE-GENERATING NADPH OXIDASE HEAVY CHAIN SUBUNIT A"/>
    <property type="match status" value="1"/>
</dbReference>
<dbReference type="GO" id="GO:0016491">
    <property type="term" value="F:oxidoreductase activity"/>
    <property type="evidence" value="ECO:0007669"/>
    <property type="project" value="UniProtKB-KW"/>
</dbReference>
<dbReference type="AlphaFoldDB" id="A0AAD2D1R2"/>
<name>A0AAD2D1R2_EUPCR</name>
<dbReference type="Pfam" id="PF01794">
    <property type="entry name" value="Ferric_reduct"/>
    <property type="match status" value="1"/>
</dbReference>
<dbReference type="Proteomes" id="UP001295684">
    <property type="component" value="Unassembled WGS sequence"/>
</dbReference>
<evidence type="ECO:0000256" key="6">
    <source>
        <dbReference type="SAM" id="MobiDB-lite"/>
    </source>
</evidence>
<dbReference type="SUPFAM" id="SSF52343">
    <property type="entry name" value="Ferredoxin reductase-like, C-terminal NADP-linked domain"/>
    <property type="match status" value="1"/>
</dbReference>
<evidence type="ECO:0000259" key="8">
    <source>
        <dbReference type="PROSITE" id="PS51384"/>
    </source>
</evidence>
<dbReference type="InterPro" id="IPR017938">
    <property type="entry name" value="Riboflavin_synthase-like_b-brl"/>
</dbReference>
<dbReference type="CDD" id="cd06186">
    <property type="entry name" value="NOX_Duox_like_FAD_NADP"/>
    <property type="match status" value="1"/>
</dbReference>
<dbReference type="InterPro" id="IPR050369">
    <property type="entry name" value="RBOH/FRE"/>
</dbReference>
<evidence type="ECO:0000256" key="7">
    <source>
        <dbReference type="SAM" id="Phobius"/>
    </source>
</evidence>